<dbReference type="EMBL" id="KV440995">
    <property type="protein sequence ID" value="OAD68437.1"/>
    <property type="molecule type" value="Genomic_DNA"/>
</dbReference>
<dbReference type="GeneID" id="29002944"/>
<reference evidence="3" key="1">
    <citation type="submission" date="2015-06" db="EMBL/GenBank/DDBJ databases">
        <title>Expansion of signal transduction pathways in fungi by whole-genome duplication.</title>
        <authorList>
            <consortium name="DOE Joint Genome Institute"/>
            <person name="Corrochano L.M."/>
            <person name="Kuo A."/>
            <person name="Marcet-Houben M."/>
            <person name="Polaino S."/>
            <person name="Salamov A."/>
            <person name="Villalobos J.M."/>
            <person name="Alvarez M.I."/>
            <person name="Avalos J."/>
            <person name="Benito E.P."/>
            <person name="Benoit I."/>
            <person name="Burger G."/>
            <person name="Camino L.P."/>
            <person name="Canovas D."/>
            <person name="Cerda-Olmedo E."/>
            <person name="Cheng J.-F."/>
            <person name="Dominguez A."/>
            <person name="Elias M."/>
            <person name="Eslava A.P."/>
            <person name="Glaser F."/>
            <person name="Grimwood J."/>
            <person name="Gutierrez G."/>
            <person name="Heitman J."/>
            <person name="Henrissat B."/>
            <person name="Iturriaga E.A."/>
            <person name="Lang B.F."/>
            <person name="Lavin J.L."/>
            <person name="Lee S."/>
            <person name="Li W."/>
            <person name="Lindquist E."/>
            <person name="Lopez-Garcia S."/>
            <person name="Luque E.M."/>
            <person name="Marcos A.T."/>
            <person name="Martin J."/>
            <person name="McCluskey K."/>
            <person name="Medina H.R."/>
            <person name="Miralles-Duran A."/>
            <person name="Miyazaki A."/>
            <person name="Munoz-Torres E."/>
            <person name="Oguiza J.A."/>
            <person name="Ohm R."/>
            <person name="Olmedo M."/>
            <person name="Orejas M."/>
            <person name="Ortiz-Castellanos L."/>
            <person name="Pisabarro A.G."/>
            <person name="Rodriguez-Romero J."/>
            <person name="Ruiz-Herrera J."/>
            <person name="Ruiz-Vazquez R."/>
            <person name="Sanz C."/>
            <person name="Schackwitz W."/>
            <person name="Schmutz J."/>
            <person name="Shahriari M."/>
            <person name="Shelest E."/>
            <person name="Silva-Franco F."/>
            <person name="Soanes D."/>
            <person name="Syed K."/>
            <person name="Tagua V.G."/>
            <person name="Talbot N.J."/>
            <person name="Thon M."/>
            <person name="De vries R.P."/>
            <person name="Wiebenga A."/>
            <person name="Yadav J.S."/>
            <person name="Braun E.L."/>
            <person name="Baker S."/>
            <person name="Garre V."/>
            <person name="Horwitz B."/>
            <person name="Torres-Martinez S."/>
            <person name="Idnurm A."/>
            <person name="Herrera-Estrella A."/>
            <person name="Gabaldon T."/>
            <person name="Grigoriev I.V."/>
        </authorList>
    </citation>
    <scope>NUCLEOTIDE SEQUENCE [LARGE SCALE GENOMIC DNA]</scope>
    <source>
        <strain evidence="3">NRRL 1555(-)</strain>
    </source>
</reference>
<evidence type="ECO:0000256" key="1">
    <source>
        <dbReference type="SAM" id="Phobius"/>
    </source>
</evidence>
<keyword evidence="1" id="KW-0812">Transmembrane</keyword>
<proteinExistence type="predicted"/>
<evidence type="ECO:0000313" key="2">
    <source>
        <dbReference type="EMBL" id="OAD68437.1"/>
    </source>
</evidence>
<dbReference type="OrthoDB" id="2267227at2759"/>
<name>A0A167KML9_PHYB8</name>
<dbReference type="Proteomes" id="UP000077315">
    <property type="component" value="Unassembled WGS sequence"/>
</dbReference>
<feature type="transmembrane region" description="Helical" evidence="1">
    <location>
        <begin position="79"/>
        <end position="99"/>
    </location>
</feature>
<dbReference type="RefSeq" id="XP_018286477.1">
    <property type="nucleotide sequence ID" value="XM_018442038.1"/>
</dbReference>
<evidence type="ECO:0000313" key="3">
    <source>
        <dbReference type="Proteomes" id="UP000077315"/>
    </source>
</evidence>
<keyword evidence="1" id="KW-1133">Transmembrane helix</keyword>
<accession>A0A167KML9</accession>
<sequence length="301" mass="34535">MGNIEGIKLTPILRNSFSVAIFVVVFTGFRGTTSPYGARHFLIFSFVLCKYCSYEQDDQTRCGDPDTWLLDLLHLRTYSYYYISTVIMTAHVYPFSSYLSKPRIVDMNANDITNEQIHEFLKRTRALNITGRARDCTARYELPEEILHDMEESSKSALRNNLQKFQKDTLQYDGGDWTKSGALNRIFQNEVKRFQMDALTIMIPAIGEALLHVQYVQRDLAKHLGGKAQRWELPCPLSSEAMLDLAWWTTTAKTTTGLPIQKSPPCPPAVTIYVDASNTGWGVLWWLKSKKFLRGRIEDLR</sequence>
<gene>
    <name evidence="2" type="ORF">PHYBLDRAFT_68996</name>
</gene>
<organism evidence="2 3">
    <name type="scientific">Phycomyces blakesleeanus (strain ATCC 8743b / DSM 1359 / FGSC 10004 / NBRC 33097 / NRRL 1555)</name>
    <dbReference type="NCBI Taxonomy" id="763407"/>
    <lineage>
        <taxon>Eukaryota</taxon>
        <taxon>Fungi</taxon>
        <taxon>Fungi incertae sedis</taxon>
        <taxon>Mucoromycota</taxon>
        <taxon>Mucoromycotina</taxon>
        <taxon>Mucoromycetes</taxon>
        <taxon>Mucorales</taxon>
        <taxon>Phycomycetaceae</taxon>
        <taxon>Phycomyces</taxon>
    </lineage>
</organism>
<feature type="transmembrane region" description="Helical" evidence="1">
    <location>
        <begin position="12"/>
        <end position="29"/>
    </location>
</feature>
<dbReference type="VEuPathDB" id="FungiDB:PHYBLDRAFT_68996"/>
<protein>
    <submittedName>
        <fullName evidence="2">Uncharacterized protein</fullName>
    </submittedName>
</protein>
<dbReference type="InParanoid" id="A0A167KML9"/>
<keyword evidence="3" id="KW-1185">Reference proteome</keyword>
<keyword evidence="1" id="KW-0472">Membrane</keyword>
<dbReference type="AlphaFoldDB" id="A0A167KML9"/>